<dbReference type="InterPro" id="IPR037185">
    <property type="entry name" value="EmrE-like"/>
</dbReference>
<gene>
    <name evidence="3" type="ORF">MNBD_ALPHA08-2194</name>
</gene>
<feature type="transmembrane region" description="Helical" evidence="1">
    <location>
        <begin position="6"/>
        <end position="23"/>
    </location>
</feature>
<proteinExistence type="predicted"/>
<dbReference type="EMBL" id="UOEC01000167">
    <property type="protein sequence ID" value="VAV99952.1"/>
    <property type="molecule type" value="Genomic_DNA"/>
</dbReference>
<feature type="transmembrane region" description="Helical" evidence="1">
    <location>
        <begin position="209"/>
        <end position="228"/>
    </location>
</feature>
<keyword evidence="1" id="KW-0472">Membrane</keyword>
<feature type="transmembrane region" description="Helical" evidence="1">
    <location>
        <begin position="59"/>
        <end position="78"/>
    </location>
</feature>
<protein>
    <submittedName>
        <fullName evidence="3">Putative transporter, permease protein</fullName>
    </submittedName>
</protein>
<feature type="transmembrane region" description="Helical" evidence="1">
    <location>
        <begin position="173"/>
        <end position="194"/>
    </location>
</feature>
<dbReference type="GO" id="GO:0016020">
    <property type="term" value="C:membrane"/>
    <property type="evidence" value="ECO:0007669"/>
    <property type="project" value="InterPro"/>
</dbReference>
<dbReference type="InterPro" id="IPR000620">
    <property type="entry name" value="EamA_dom"/>
</dbReference>
<feature type="transmembrane region" description="Helical" evidence="1">
    <location>
        <begin position="90"/>
        <end position="109"/>
    </location>
</feature>
<feature type="transmembrane region" description="Helical" evidence="1">
    <location>
        <begin position="145"/>
        <end position="161"/>
    </location>
</feature>
<dbReference type="Pfam" id="PF00892">
    <property type="entry name" value="EamA"/>
    <property type="match status" value="2"/>
</dbReference>
<feature type="transmembrane region" description="Helical" evidence="1">
    <location>
        <begin position="234"/>
        <end position="254"/>
    </location>
</feature>
<feature type="transmembrane region" description="Helical" evidence="1">
    <location>
        <begin position="115"/>
        <end position="133"/>
    </location>
</feature>
<evidence type="ECO:0000259" key="2">
    <source>
        <dbReference type="Pfam" id="PF00892"/>
    </source>
</evidence>
<dbReference type="AlphaFoldDB" id="A0A3B0S7Q8"/>
<evidence type="ECO:0000256" key="1">
    <source>
        <dbReference type="SAM" id="Phobius"/>
    </source>
</evidence>
<feature type="domain" description="EamA" evidence="2">
    <location>
        <begin position="147"/>
        <end position="277"/>
    </location>
</feature>
<accession>A0A3B0S7Q8</accession>
<keyword evidence="1" id="KW-1133">Transmembrane helix</keyword>
<dbReference type="SUPFAM" id="SSF103481">
    <property type="entry name" value="Multidrug resistance efflux transporter EmrE"/>
    <property type="match status" value="2"/>
</dbReference>
<evidence type="ECO:0000313" key="3">
    <source>
        <dbReference type="EMBL" id="VAV99952.1"/>
    </source>
</evidence>
<organism evidence="3">
    <name type="scientific">hydrothermal vent metagenome</name>
    <dbReference type="NCBI Taxonomy" id="652676"/>
    <lineage>
        <taxon>unclassified sequences</taxon>
        <taxon>metagenomes</taxon>
        <taxon>ecological metagenomes</taxon>
    </lineage>
</organism>
<feature type="domain" description="EamA" evidence="2">
    <location>
        <begin position="7"/>
        <end position="131"/>
    </location>
</feature>
<keyword evidence="1" id="KW-0812">Transmembrane</keyword>
<dbReference type="Gene3D" id="1.10.3730.20">
    <property type="match status" value="2"/>
</dbReference>
<sequence length="281" mass="29730">MSATVFIVVLGAALLHAGWNGLVKHSSDKFLSMSAMVMGHTPFAVLLLMYAPMPDVASWGYIVVGALLHTGYQLFLLYSYRIGDLTQVYPIARGAAPLIVTFVSVVFLGVQFEQLQLLGIAAIGIGIMSLVMVRGGAGLGNRNAGFMALATGCFIAAYSLVDGTGARLAGTAWGYYGWLSIINSAVFFVIMWFLQPSALKGVVGKGRKLALLAGGGSFMAYGMVTWAFTQAPIALVTALRETSIVFALLIGVVVLKERVNLAKVVSVALSLFGAVLLRIAR</sequence>
<name>A0A3B0S7Q8_9ZZZZ</name>
<reference evidence="3" key="1">
    <citation type="submission" date="2018-06" db="EMBL/GenBank/DDBJ databases">
        <authorList>
            <person name="Zhirakovskaya E."/>
        </authorList>
    </citation>
    <scope>NUCLEOTIDE SEQUENCE</scope>
</reference>
<feature type="transmembrane region" description="Helical" evidence="1">
    <location>
        <begin position="30"/>
        <end position="53"/>
    </location>
</feature>